<accession>A0A3N0Z7P8</accession>
<dbReference type="Proteomes" id="UP000281406">
    <property type="component" value="Unassembled WGS sequence"/>
</dbReference>
<proteinExistence type="predicted"/>
<dbReference type="AlphaFoldDB" id="A0A3N0Z7P8"/>
<gene>
    <name evidence="2" type="ORF">DPX16_15576</name>
</gene>
<dbReference type="PANTHER" id="PTHR46791">
    <property type="entry name" value="EXPRESSED PROTEIN"/>
    <property type="match status" value="1"/>
</dbReference>
<protein>
    <recommendedName>
        <fullName evidence="1">Integrase core domain-containing protein</fullName>
    </recommendedName>
</protein>
<comment type="caution">
    <text evidence="2">The sequence shown here is derived from an EMBL/GenBank/DDBJ whole genome shotgun (WGS) entry which is preliminary data.</text>
</comment>
<organism evidence="2 3">
    <name type="scientific">Anabarilius grahami</name>
    <name type="common">Kanglang fish</name>
    <name type="synonym">Barilius grahami</name>
    <dbReference type="NCBI Taxonomy" id="495550"/>
    <lineage>
        <taxon>Eukaryota</taxon>
        <taxon>Metazoa</taxon>
        <taxon>Chordata</taxon>
        <taxon>Craniata</taxon>
        <taxon>Vertebrata</taxon>
        <taxon>Euteleostomi</taxon>
        <taxon>Actinopterygii</taxon>
        <taxon>Neopterygii</taxon>
        <taxon>Teleostei</taxon>
        <taxon>Ostariophysi</taxon>
        <taxon>Cypriniformes</taxon>
        <taxon>Xenocyprididae</taxon>
        <taxon>Xenocypridinae</taxon>
        <taxon>Xenocypridinae incertae sedis</taxon>
        <taxon>Anabarilius</taxon>
    </lineage>
</organism>
<evidence type="ECO:0000313" key="2">
    <source>
        <dbReference type="EMBL" id="ROL53978.1"/>
    </source>
</evidence>
<dbReference type="InterPro" id="IPR058913">
    <property type="entry name" value="Integrase_dom_put"/>
</dbReference>
<sequence>MASSEIVYYYHRVKNTGRLPSTSFLGARSWKTVQRKTKEVLDVAEGSQQCGDSVSDFERLYHRWQEQVQEDILHHMLTKFSLIVRNETLDLDYLLDTAQQELHLAITASNYVNIPEALIRGLQELVNIIHINILYLDAAENNKALTAFSFFLEGVYKHGWPSRIERLWCDVWSAVTSKYYETLHAMVEDGVLDLSNQLHLFCVHYTILPRLKSDLKCFIGSWNNHPIRTEANLTPNQLWHIGMLQTPVADPDVEIIEQLCQQQTSDTDPEDGVVVPEIQCPLSEQSFAVLQGLIDPLTSSLNYRELYVQSLDIIQRLCFY</sequence>
<dbReference type="PANTHER" id="PTHR46791:SF11">
    <property type="entry name" value="INTEGRASE CATALYTIC DOMAIN-CONTAINING PROTEIN"/>
    <property type="match status" value="1"/>
</dbReference>
<reference evidence="2 3" key="1">
    <citation type="submission" date="2018-10" db="EMBL/GenBank/DDBJ databases">
        <title>Genome assembly for a Yunnan-Guizhou Plateau 3E fish, Anabarilius grahami (Regan), and its evolutionary and genetic applications.</title>
        <authorList>
            <person name="Jiang W."/>
        </authorList>
    </citation>
    <scope>NUCLEOTIDE SEQUENCE [LARGE SCALE GENOMIC DNA]</scope>
    <source>
        <strain evidence="2">AG-KIZ</strain>
        <tissue evidence="2">Muscle</tissue>
    </source>
</reference>
<feature type="domain" description="Integrase core" evidence="1">
    <location>
        <begin position="163"/>
        <end position="246"/>
    </location>
</feature>
<keyword evidence="3" id="KW-1185">Reference proteome</keyword>
<name>A0A3N0Z7P8_ANAGA</name>
<evidence type="ECO:0000313" key="3">
    <source>
        <dbReference type="Proteomes" id="UP000281406"/>
    </source>
</evidence>
<evidence type="ECO:0000259" key="1">
    <source>
        <dbReference type="Pfam" id="PF24764"/>
    </source>
</evidence>
<dbReference type="OrthoDB" id="2686689at2759"/>
<dbReference type="Pfam" id="PF24764">
    <property type="entry name" value="rva_4"/>
    <property type="match status" value="1"/>
</dbReference>
<dbReference type="EMBL" id="RJVU01007045">
    <property type="protein sequence ID" value="ROL53978.1"/>
    <property type="molecule type" value="Genomic_DNA"/>
</dbReference>